<feature type="region of interest" description="Disordered" evidence="1">
    <location>
        <begin position="167"/>
        <end position="219"/>
    </location>
</feature>
<gene>
    <name evidence="2" type="ORF">EH31_09230</name>
</gene>
<feature type="compositionally biased region" description="Basic and acidic residues" evidence="1">
    <location>
        <begin position="210"/>
        <end position="219"/>
    </location>
</feature>
<dbReference type="AlphaFoldDB" id="A0A074MXC5"/>
<dbReference type="Proteomes" id="UP000027647">
    <property type="component" value="Unassembled WGS sequence"/>
</dbReference>
<dbReference type="EMBL" id="JMIW01000003">
    <property type="protein sequence ID" value="KEO90262.1"/>
    <property type="molecule type" value="Genomic_DNA"/>
</dbReference>
<accession>A0A074MXC5</accession>
<evidence type="ECO:0000313" key="2">
    <source>
        <dbReference type="EMBL" id="KEO90262.1"/>
    </source>
</evidence>
<comment type="caution">
    <text evidence="2">The sequence shown here is derived from an EMBL/GenBank/DDBJ whole genome shotgun (WGS) entry which is preliminary data.</text>
</comment>
<protein>
    <submittedName>
        <fullName evidence="2">Uncharacterized protein</fullName>
    </submittedName>
</protein>
<reference evidence="2 3" key="1">
    <citation type="submission" date="2014-04" db="EMBL/GenBank/DDBJ databases">
        <title>A comprehensive comparison of genomes of Erythrobacter spp. strains.</title>
        <authorList>
            <person name="Zheng Q."/>
        </authorList>
    </citation>
    <scope>NUCLEOTIDE SEQUENCE [LARGE SCALE GENOMIC DNA]</scope>
    <source>
        <strain evidence="2 3">DSM 6997</strain>
    </source>
</reference>
<evidence type="ECO:0000256" key="1">
    <source>
        <dbReference type="SAM" id="MobiDB-lite"/>
    </source>
</evidence>
<name>A0A074MXC5_ERYLO</name>
<evidence type="ECO:0000313" key="3">
    <source>
        <dbReference type="Proteomes" id="UP000027647"/>
    </source>
</evidence>
<organism evidence="2 3">
    <name type="scientific">Erythrobacter longus</name>
    <dbReference type="NCBI Taxonomy" id="1044"/>
    <lineage>
        <taxon>Bacteria</taxon>
        <taxon>Pseudomonadati</taxon>
        <taxon>Pseudomonadota</taxon>
        <taxon>Alphaproteobacteria</taxon>
        <taxon>Sphingomonadales</taxon>
        <taxon>Erythrobacteraceae</taxon>
        <taxon>Erythrobacter/Porphyrobacter group</taxon>
        <taxon>Erythrobacter</taxon>
    </lineage>
</organism>
<keyword evidence="3" id="KW-1185">Reference proteome</keyword>
<feature type="compositionally biased region" description="Basic and acidic residues" evidence="1">
    <location>
        <begin position="17"/>
        <end position="32"/>
    </location>
</feature>
<sequence length="219" mass="23254">MTAKSKKSKAGSARSKARLDIEGEPEKSKERNLANVSLDPAASGMAATRMFNAGSFGEQDSTELYLSLSDKGKAATSGDLTHYKAMLAAQADTLNSIFTELARRAALNMGEYISATEIYMRLALKAQAQCKANIEALDRLSNGRVQTVRHVHVNEGGQAVIADEFHHHTGGCKNGKSDKQPHTTGTAGKSPALLSQDAQGDGVPISSGKGKQEVPDARR</sequence>
<dbReference type="OrthoDB" id="7432673at2"/>
<feature type="region of interest" description="Disordered" evidence="1">
    <location>
        <begin position="1"/>
        <end position="32"/>
    </location>
</feature>
<dbReference type="STRING" id="1044.EH31_09230"/>
<proteinExistence type="predicted"/>
<dbReference type="RefSeq" id="WP_051699083.1">
    <property type="nucleotide sequence ID" value="NZ_JMIW01000003.1"/>
</dbReference>